<dbReference type="EMBL" id="CACRTZ010000033">
    <property type="protein sequence ID" value="VYU64003.1"/>
    <property type="molecule type" value="Genomic_DNA"/>
</dbReference>
<evidence type="ECO:0000313" key="1">
    <source>
        <dbReference type="EMBL" id="VYU64003.1"/>
    </source>
</evidence>
<dbReference type="RefSeq" id="WP_044177747.1">
    <property type="nucleotide sequence ID" value="NZ_CABKSF010000001.1"/>
</dbReference>
<name>A0A6N3GJ10_9ENTR</name>
<sequence>MEKLEPLAGAVDTELTKTITDEDMSKTDENAIPADAFAQVVALAISQPDDVDVNEILFRPTVQVY</sequence>
<organism evidence="1">
    <name type="scientific">Phytobacter massiliensis</name>
    <dbReference type="NCBI Taxonomy" id="1485952"/>
    <lineage>
        <taxon>Bacteria</taxon>
        <taxon>Pseudomonadati</taxon>
        <taxon>Pseudomonadota</taxon>
        <taxon>Gammaproteobacteria</taxon>
        <taxon>Enterobacterales</taxon>
        <taxon>Enterobacteriaceae</taxon>
        <taxon>Phytobacter</taxon>
    </lineage>
</organism>
<dbReference type="AlphaFoldDB" id="A0A6N3GJ10"/>
<gene>
    <name evidence="1" type="ORF">EMLFYP7_03222</name>
</gene>
<reference evidence="1" key="1">
    <citation type="submission" date="2019-11" db="EMBL/GenBank/DDBJ databases">
        <authorList>
            <person name="Feng L."/>
        </authorList>
    </citation>
    <scope>NUCLEOTIDE SEQUENCE</scope>
    <source>
        <strain evidence="1">EMassiliensisLFYP7</strain>
    </source>
</reference>
<accession>A0A6N3GJ10</accession>
<proteinExistence type="predicted"/>
<protein>
    <submittedName>
        <fullName evidence="1">Uncharacterized protein</fullName>
    </submittedName>
</protein>